<keyword evidence="2" id="KW-1185">Reference proteome</keyword>
<sequence>MRVCLTDSDSCNCCLMQKQMMRMERYFNMSMIEMRKGLERAQASLNFVRYVIT</sequence>
<reference evidence="1" key="1">
    <citation type="submission" date="2020-07" db="EMBL/GenBank/DDBJ databases">
        <title>Clarias magur genome sequencing, assembly and annotation.</title>
        <authorList>
            <person name="Kushwaha B."/>
            <person name="Kumar R."/>
            <person name="Das P."/>
            <person name="Joshi C.G."/>
            <person name="Kumar D."/>
            <person name="Nagpure N.S."/>
            <person name="Pandey M."/>
            <person name="Agarwal S."/>
            <person name="Srivastava S."/>
            <person name="Singh M."/>
            <person name="Sahoo L."/>
            <person name="Jayasankar P."/>
            <person name="Meher P.K."/>
            <person name="Koringa P.G."/>
            <person name="Iquebal M.A."/>
            <person name="Das S.P."/>
            <person name="Bit A."/>
            <person name="Patnaik S."/>
            <person name="Patel N."/>
            <person name="Shah T.M."/>
            <person name="Hinsu A."/>
            <person name="Jena J.K."/>
        </authorList>
    </citation>
    <scope>NUCLEOTIDE SEQUENCE</scope>
    <source>
        <strain evidence="1">CIFAMagur01</strain>
        <tissue evidence="1">Testis</tissue>
    </source>
</reference>
<gene>
    <name evidence="1" type="ORF">DAT39_012581</name>
</gene>
<protein>
    <submittedName>
        <fullName evidence="1">Complement C1q-like protein 4</fullName>
    </submittedName>
</protein>
<dbReference type="Proteomes" id="UP000727407">
    <property type="component" value="Unassembled WGS sequence"/>
</dbReference>
<proteinExistence type="predicted"/>
<evidence type="ECO:0000313" key="2">
    <source>
        <dbReference type="Proteomes" id="UP000727407"/>
    </source>
</evidence>
<dbReference type="AlphaFoldDB" id="A0A8J4U376"/>
<organism evidence="1 2">
    <name type="scientific">Clarias magur</name>
    <name type="common">Asian catfish</name>
    <name type="synonym">Macropteronotus magur</name>
    <dbReference type="NCBI Taxonomy" id="1594786"/>
    <lineage>
        <taxon>Eukaryota</taxon>
        <taxon>Metazoa</taxon>
        <taxon>Chordata</taxon>
        <taxon>Craniata</taxon>
        <taxon>Vertebrata</taxon>
        <taxon>Euteleostomi</taxon>
        <taxon>Actinopterygii</taxon>
        <taxon>Neopterygii</taxon>
        <taxon>Teleostei</taxon>
        <taxon>Ostariophysi</taxon>
        <taxon>Siluriformes</taxon>
        <taxon>Clariidae</taxon>
        <taxon>Clarias</taxon>
    </lineage>
</organism>
<comment type="caution">
    <text evidence="1">The sequence shown here is derived from an EMBL/GenBank/DDBJ whole genome shotgun (WGS) entry which is preliminary data.</text>
</comment>
<accession>A0A8J4U376</accession>
<evidence type="ECO:0000313" key="1">
    <source>
        <dbReference type="EMBL" id="KAF5897726.1"/>
    </source>
</evidence>
<dbReference type="OrthoDB" id="6080680at2759"/>
<name>A0A8J4U376_CLAMG</name>
<dbReference type="EMBL" id="QNUK01000223">
    <property type="protein sequence ID" value="KAF5897726.1"/>
    <property type="molecule type" value="Genomic_DNA"/>
</dbReference>